<evidence type="ECO:0000313" key="6">
    <source>
        <dbReference type="Proteomes" id="UP001064489"/>
    </source>
</evidence>
<evidence type="ECO:0000256" key="2">
    <source>
        <dbReference type="ARBA" id="ARBA00022827"/>
    </source>
</evidence>
<keyword evidence="1" id="KW-0285">Flavoprotein</keyword>
<name>A0AAD5IZH3_ACENE</name>
<organism evidence="5 6">
    <name type="scientific">Acer negundo</name>
    <name type="common">Box elder</name>
    <dbReference type="NCBI Taxonomy" id="4023"/>
    <lineage>
        <taxon>Eukaryota</taxon>
        <taxon>Viridiplantae</taxon>
        <taxon>Streptophyta</taxon>
        <taxon>Embryophyta</taxon>
        <taxon>Tracheophyta</taxon>
        <taxon>Spermatophyta</taxon>
        <taxon>Magnoliopsida</taxon>
        <taxon>eudicotyledons</taxon>
        <taxon>Gunneridae</taxon>
        <taxon>Pentapetalae</taxon>
        <taxon>rosids</taxon>
        <taxon>malvids</taxon>
        <taxon>Sapindales</taxon>
        <taxon>Sapindaceae</taxon>
        <taxon>Hippocastanoideae</taxon>
        <taxon>Acereae</taxon>
        <taxon>Acer</taxon>
    </lineage>
</organism>
<dbReference type="PROSITE" id="PS51257">
    <property type="entry name" value="PROKAR_LIPOPROTEIN"/>
    <property type="match status" value="1"/>
</dbReference>
<dbReference type="EMBL" id="JAJSOW010000101">
    <property type="protein sequence ID" value="KAI9181436.1"/>
    <property type="molecule type" value="Genomic_DNA"/>
</dbReference>
<dbReference type="InterPro" id="IPR050346">
    <property type="entry name" value="FMO-like"/>
</dbReference>
<dbReference type="Proteomes" id="UP001064489">
    <property type="component" value="Chromosome 4"/>
</dbReference>
<dbReference type="CDD" id="cd06222">
    <property type="entry name" value="RNase_H_like"/>
    <property type="match status" value="1"/>
</dbReference>
<dbReference type="GO" id="GO:0004523">
    <property type="term" value="F:RNA-DNA hybrid ribonuclease activity"/>
    <property type="evidence" value="ECO:0007669"/>
    <property type="project" value="InterPro"/>
</dbReference>
<dbReference type="GO" id="GO:0003676">
    <property type="term" value="F:nucleic acid binding"/>
    <property type="evidence" value="ECO:0007669"/>
    <property type="project" value="InterPro"/>
</dbReference>
<dbReference type="InterPro" id="IPR036397">
    <property type="entry name" value="RNaseH_sf"/>
</dbReference>
<evidence type="ECO:0000313" key="5">
    <source>
        <dbReference type="EMBL" id="KAI9181436.1"/>
    </source>
</evidence>
<gene>
    <name evidence="5" type="ORF">LWI28_015010</name>
</gene>
<dbReference type="InterPro" id="IPR002156">
    <property type="entry name" value="RNaseH_domain"/>
</dbReference>
<dbReference type="Pfam" id="PF13450">
    <property type="entry name" value="NAD_binding_8"/>
    <property type="match status" value="1"/>
</dbReference>
<dbReference type="Gene3D" id="3.30.420.10">
    <property type="entry name" value="Ribonuclease H-like superfamily/Ribonuclease H"/>
    <property type="match status" value="1"/>
</dbReference>
<reference evidence="5" key="1">
    <citation type="journal article" date="2022" name="Plant J.">
        <title>Strategies of tolerance reflected in two North American maple genomes.</title>
        <authorList>
            <person name="McEvoy S.L."/>
            <person name="Sezen U.U."/>
            <person name="Trouern-Trend A."/>
            <person name="McMahon S.M."/>
            <person name="Schaberg P.G."/>
            <person name="Yang J."/>
            <person name="Wegrzyn J.L."/>
            <person name="Swenson N.G."/>
        </authorList>
    </citation>
    <scope>NUCLEOTIDE SEQUENCE</scope>
    <source>
        <strain evidence="5">91603</strain>
    </source>
</reference>
<evidence type="ECO:0000256" key="1">
    <source>
        <dbReference type="ARBA" id="ARBA00022630"/>
    </source>
</evidence>
<reference evidence="5" key="2">
    <citation type="submission" date="2023-02" db="EMBL/GenBank/DDBJ databases">
        <authorList>
            <person name="Swenson N.G."/>
            <person name="Wegrzyn J.L."/>
            <person name="Mcevoy S.L."/>
        </authorList>
    </citation>
    <scope>NUCLEOTIDE SEQUENCE</scope>
    <source>
        <strain evidence="5">91603</strain>
        <tissue evidence="5">Leaf</tissue>
    </source>
</reference>
<dbReference type="InterPro" id="IPR036188">
    <property type="entry name" value="FAD/NAD-bd_sf"/>
</dbReference>
<dbReference type="InterPro" id="IPR044730">
    <property type="entry name" value="RNase_H-like_dom_plant"/>
</dbReference>
<dbReference type="SUPFAM" id="SSF53098">
    <property type="entry name" value="Ribonuclease H-like"/>
    <property type="match status" value="1"/>
</dbReference>
<evidence type="ECO:0000256" key="3">
    <source>
        <dbReference type="ARBA" id="ARBA00023002"/>
    </source>
</evidence>
<evidence type="ECO:0000259" key="4">
    <source>
        <dbReference type="Pfam" id="PF13456"/>
    </source>
</evidence>
<keyword evidence="6" id="KW-1185">Reference proteome</keyword>
<keyword evidence="3" id="KW-0560">Oxidoreductase</keyword>
<proteinExistence type="predicted"/>
<dbReference type="GO" id="GO:0016491">
    <property type="term" value="F:oxidoreductase activity"/>
    <property type="evidence" value="ECO:0007669"/>
    <property type="project" value="UniProtKB-KW"/>
</dbReference>
<dbReference type="InterPro" id="IPR012337">
    <property type="entry name" value="RNaseH-like_sf"/>
</dbReference>
<sequence>MEKKQIGIIGAGISGLLACKYMLSKGFDPIVFEARSDVGGVWIKTIAMGRYCDVPNIPEFPPKKGPEAFHGKVIHSMDYAAMDYESAANFVKGKQVTLVGFQKSALDIAMESSVANDCRVEKSMYRLSLQRMPCVSVEFRPRGANSFADFLAKSASAEIGDSGEELLETQIHIPKKVVRAVWKPPPSGWLMFNVDGSSRGSPGPAGIGWVLRNSVGSSMCQFSIYVGTQDPISAELLAILKVCELCSSNVGLSGINIQVVSGSFEAISWVNNEEDFGNLNNFQVISDIRSFLRSSNSLTVIHKSRSLNVEVDGLARSSDGGEDSIEWFSF</sequence>
<keyword evidence="2" id="KW-0274">FAD</keyword>
<comment type="caution">
    <text evidence="5">The sequence shown here is derived from an EMBL/GenBank/DDBJ whole genome shotgun (WGS) entry which is preliminary data.</text>
</comment>
<dbReference type="PANTHER" id="PTHR23023">
    <property type="entry name" value="DIMETHYLANILINE MONOOXYGENASE"/>
    <property type="match status" value="1"/>
</dbReference>
<dbReference type="Pfam" id="PF13456">
    <property type="entry name" value="RVT_3"/>
    <property type="match status" value="1"/>
</dbReference>
<dbReference type="AlphaFoldDB" id="A0AAD5IZH3"/>
<dbReference type="SUPFAM" id="SSF51905">
    <property type="entry name" value="FAD/NAD(P)-binding domain"/>
    <property type="match status" value="1"/>
</dbReference>
<feature type="domain" description="RNase H type-1" evidence="4">
    <location>
        <begin position="193"/>
        <end position="317"/>
    </location>
</feature>
<accession>A0AAD5IZH3</accession>
<protein>
    <recommendedName>
        <fullName evidence="4">RNase H type-1 domain-containing protein</fullName>
    </recommendedName>
</protein>
<dbReference type="Gene3D" id="3.50.50.60">
    <property type="entry name" value="FAD/NAD(P)-binding domain"/>
    <property type="match status" value="2"/>
</dbReference>